<dbReference type="Proteomes" id="UP000244962">
    <property type="component" value="Unassembled WGS sequence"/>
</dbReference>
<dbReference type="Gene3D" id="1.20.120.20">
    <property type="entry name" value="Apolipoprotein"/>
    <property type="match status" value="1"/>
</dbReference>
<dbReference type="InterPro" id="IPR022062">
    <property type="entry name" value="DUF3618"/>
</dbReference>
<reference evidence="3" key="1">
    <citation type="submission" date="2018-04" db="EMBL/GenBank/DDBJ databases">
        <authorList>
            <person name="Liu S."/>
            <person name="Wang Z."/>
            <person name="Li J."/>
        </authorList>
    </citation>
    <scope>NUCLEOTIDE SEQUENCE [LARGE SCALE GENOMIC DNA]</scope>
    <source>
        <strain evidence="3">622</strain>
    </source>
</reference>
<evidence type="ECO:0000313" key="2">
    <source>
        <dbReference type="EMBL" id="PWC05994.1"/>
    </source>
</evidence>
<feature type="compositionally biased region" description="Low complexity" evidence="1">
    <location>
        <begin position="185"/>
        <end position="200"/>
    </location>
</feature>
<dbReference type="AlphaFoldDB" id="A0A2U1TAU4"/>
<evidence type="ECO:0000256" key="1">
    <source>
        <dbReference type="SAM" id="MobiDB-lite"/>
    </source>
</evidence>
<organism evidence="2 3">
    <name type="scientific">Mycetocola zhujimingii</name>
    <dbReference type="NCBI Taxonomy" id="2079792"/>
    <lineage>
        <taxon>Bacteria</taxon>
        <taxon>Bacillati</taxon>
        <taxon>Actinomycetota</taxon>
        <taxon>Actinomycetes</taxon>
        <taxon>Micrococcales</taxon>
        <taxon>Microbacteriaceae</taxon>
        <taxon>Mycetocola</taxon>
    </lineage>
</organism>
<keyword evidence="3" id="KW-1185">Reference proteome</keyword>
<protein>
    <recommendedName>
        <fullName evidence="4">DUF3618 domain-containing protein</fullName>
    </recommendedName>
</protein>
<evidence type="ECO:0008006" key="4">
    <source>
        <dbReference type="Google" id="ProtNLM"/>
    </source>
</evidence>
<name>A0A2U1TAU4_9MICO</name>
<evidence type="ECO:0000313" key="3">
    <source>
        <dbReference type="Proteomes" id="UP000244962"/>
    </source>
</evidence>
<dbReference type="EMBL" id="QEFB01000017">
    <property type="protein sequence ID" value="PWC05994.1"/>
    <property type="molecule type" value="Genomic_DNA"/>
</dbReference>
<accession>A0A2U1TAU4</accession>
<dbReference type="Pfam" id="PF12277">
    <property type="entry name" value="DUF3618"/>
    <property type="match status" value="1"/>
</dbReference>
<gene>
    <name evidence="2" type="ORF">DF223_13215</name>
</gene>
<dbReference type="RefSeq" id="WP_108963546.1">
    <property type="nucleotide sequence ID" value="NZ_QEFB01000017.1"/>
</dbReference>
<proteinExistence type="predicted"/>
<sequence length="224" mass="22921">MTNDPEAIRQDIEETRRELGNDVDALADKVSPSSIAQRQTEKVKGFGRRVRDNVMGVADSAGSHLSDAASHVGGAASNAGSMPSAAVNKAKGNPLAVGVIAFGAGLLVASLIPASNAEKQLAQTAKDKAAPLVDDLKETAKGVAEDLKEPAMDAAQSVKGVATEAVSNVKGDAQSQTEDIRGGSDDSSSDAQSDTATYSAEGYVSPDGGGMPTTTDYSRDDTLR</sequence>
<feature type="region of interest" description="Disordered" evidence="1">
    <location>
        <begin position="148"/>
        <end position="224"/>
    </location>
</feature>
<comment type="caution">
    <text evidence="2">The sequence shown here is derived from an EMBL/GenBank/DDBJ whole genome shotgun (WGS) entry which is preliminary data.</text>
</comment>